<comment type="caution">
    <text evidence="2">The sequence shown here is derived from an EMBL/GenBank/DDBJ whole genome shotgun (WGS) entry which is preliminary data.</text>
</comment>
<accession>A0ABP8LNI1</accession>
<reference evidence="3" key="1">
    <citation type="journal article" date="2019" name="Int. J. Syst. Evol. Microbiol.">
        <title>The Global Catalogue of Microorganisms (GCM) 10K type strain sequencing project: providing services to taxonomists for standard genome sequencing and annotation.</title>
        <authorList>
            <consortium name="The Broad Institute Genomics Platform"/>
            <consortium name="The Broad Institute Genome Sequencing Center for Infectious Disease"/>
            <person name="Wu L."/>
            <person name="Ma J."/>
        </authorList>
    </citation>
    <scope>NUCLEOTIDE SEQUENCE [LARGE SCALE GENOMIC DNA]</scope>
    <source>
        <strain evidence="3">JCM 17810</strain>
    </source>
</reference>
<dbReference type="Gene3D" id="3.30.70.920">
    <property type="match status" value="1"/>
</dbReference>
<dbReference type="InterPro" id="IPR011008">
    <property type="entry name" value="Dimeric_a/b-barrel"/>
</dbReference>
<evidence type="ECO:0000259" key="1">
    <source>
        <dbReference type="Pfam" id="PF01037"/>
    </source>
</evidence>
<dbReference type="PANTHER" id="PTHR30154">
    <property type="entry name" value="LEUCINE-RESPONSIVE REGULATORY PROTEIN"/>
    <property type="match status" value="1"/>
</dbReference>
<evidence type="ECO:0000313" key="2">
    <source>
        <dbReference type="EMBL" id="GAA4433097.1"/>
    </source>
</evidence>
<feature type="domain" description="Transcription regulator AsnC/Lrp ligand binding" evidence="1">
    <location>
        <begin position="10"/>
        <end position="79"/>
    </location>
</feature>
<dbReference type="PANTHER" id="PTHR30154:SF34">
    <property type="entry name" value="TRANSCRIPTIONAL REGULATOR AZLB"/>
    <property type="match status" value="1"/>
</dbReference>
<name>A0ABP8LNI1_9MICO</name>
<organism evidence="2 3">
    <name type="scientific">Georgenia halophila</name>
    <dbReference type="NCBI Taxonomy" id="620889"/>
    <lineage>
        <taxon>Bacteria</taxon>
        <taxon>Bacillati</taxon>
        <taxon>Actinomycetota</taxon>
        <taxon>Actinomycetes</taxon>
        <taxon>Micrococcales</taxon>
        <taxon>Bogoriellaceae</taxon>
        <taxon>Georgenia</taxon>
    </lineage>
</organism>
<protein>
    <submittedName>
        <fullName evidence="2">Lrp/AsnC ligand binding domain-containing protein</fullName>
    </submittedName>
</protein>
<proteinExistence type="predicted"/>
<keyword evidence="3" id="KW-1185">Reference proteome</keyword>
<dbReference type="SUPFAM" id="SSF54909">
    <property type="entry name" value="Dimeric alpha+beta barrel"/>
    <property type="match status" value="1"/>
</dbReference>
<gene>
    <name evidence="2" type="ORF">GCM10023169_39680</name>
</gene>
<dbReference type="Proteomes" id="UP001500622">
    <property type="component" value="Unassembled WGS sequence"/>
</dbReference>
<dbReference type="EMBL" id="BAABGN010000013">
    <property type="protein sequence ID" value="GAA4433097.1"/>
    <property type="molecule type" value="Genomic_DNA"/>
</dbReference>
<dbReference type="Pfam" id="PF01037">
    <property type="entry name" value="AsnC_trans_reg"/>
    <property type="match status" value="1"/>
</dbReference>
<dbReference type="InterPro" id="IPR019887">
    <property type="entry name" value="Tscrpt_reg_AsnC/Lrp_C"/>
</dbReference>
<sequence>MAAMLTAIVLIDADVARIPEVAQEVADLDGISEVYSVTGDIDLVALARVKQHEDLATVVSDKLGKVAGVLRTQTYIAFQAYSRHDLEQAFDIGLED</sequence>
<evidence type="ECO:0000313" key="3">
    <source>
        <dbReference type="Proteomes" id="UP001500622"/>
    </source>
</evidence>